<evidence type="ECO:0000313" key="1">
    <source>
        <dbReference type="EMBL" id="MPM63387.1"/>
    </source>
</evidence>
<dbReference type="InterPro" id="IPR004027">
    <property type="entry name" value="SEC_C_motif"/>
</dbReference>
<evidence type="ECO:0008006" key="2">
    <source>
        <dbReference type="Google" id="ProtNLM"/>
    </source>
</evidence>
<reference evidence="1" key="1">
    <citation type="submission" date="2019-08" db="EMBL/GenBank/DDBJ databases">
        <authorList>
            <person name="Kucharzyk K."/>
            <person name="Murdoch R.W."/>
            <person name="Higgins S."/>
            <person name="Loffler F."/>
        </authorList>
    </citation>
    <scope>NUCLEOTIDE SEQUENCE</scope>
</reference>
<comment type="caution">
    <text evidence="1">The sequence shown here is derived from an EMBL/GenBank/DDBJ whole genome shotgun (WGS) entry which is preliminary data.</text>
</comment>
<dbReference type="AlphaFoldDB" id="A0A645BDI1"/>
<proteinExistence type="predicted"/>
<dbReference type="SUPFAM" id="SSF103642">
    <property type="entry name" value="Sec-C motif"/>
    <property type="match status" value="1"/>
</dbReference>
<organism evidence="1">
    <name type="scientific">bioreactor metagenome</name>
    <dbReference type="NCBI Taxonomy" id="1076179"/>
    <lineage>
        <taxon>unclassified sequences</taxon>
        <taxon>metagenomes</taxon>
        <taxon>ecological metagenomes</taxon>
    </lineage>
</organism>
<gene>
    <name evidence="1" type="ORF">SDC9_110267</name>
</gene>
<dbReference type="Gene3D" id="3.10.450.50">
    <property type="match status" value="1"/>
</dbReference>
<dbReference type="EMBL" id="VSSQ01019382">
    <property type="protein sequence ID" value="MPM63387.1"/>
    <property type="molecule type" value="Genomic_DNA"/>
</dbReference>
<accession>A0A645BDI1</accession>
<name>A0A645BDI1_9ZZZZ</name>
<sequence length="192" mass="21913">MNESETRSCTPLTITEDLIDLCKSNGVQDPFYVSRQPKPDCEEGDCFKNVKKYVARLGGLILVGWAITSRKNLYLECEAHAIWQSPDGENIDITPSNEYFDKTLFSYQGDMLAVKTPSKYLPFTQSTLVAEYMGLRNEFERIRCISVGDTMEIPKILMDRILEIDRIFMIEVGRNKSCPCKSGLKFKHCCGR</sequence>
<dbReference type="Pfam" id="PF02810">
    <property type="entry name" value="SEC-C"/>
    <property type="match status" value="1"/>
</dbReference>
<protein>
    <recommendedName>
        <fullName evidence="2">Protein translocase subunit SecA</fullName>
    </recommendedName>
</protein>